<dbReference type="Proteomes" id="UP000598032">
    <property type="component" value="Unassembled WGS sequence"/>
</dbReference>
<accession>A0ABM8NC07</accession>
<comment type="caution">
    <text evidence="3">The sequence shown here is derived from an EMBL/GenBank/DDBJ whole genome shotgun (WGS) entry which is preliminary data.</text>
</comment>
<dbReference type="InterPro" id="IPR041487">
    <property type="entry name" value="HEPN/Toprim-NTD1"/>
</dbReference>
<feature type="domain" description="HEPN/Toprim N-terminal" evidence="2">
    <location>
        <begin position="1"/>
        <end position="212"/>
    </location>
</feature>
<proteinExistence type="predicted"/>
<evidence type="ECO:0000313" key="4">
    <source>
        <dbReference type="Proteomes" id="UP000598032"/>
    </source>
</evidence>
<keyword evidence="4" id="KW-1185">Reference proteome</keyword>
<dbReference type="Pfam" id="PF18871">
    <property type="entry name" value="HEPN_Toprim_N"/>
    <property type="match status" value="1"/>
</dbReference>
<feature type="compositionally biased region" description="Polar residues" evidence="1">
    <location>
        <begin position="233"/>
        <end position="256"/>
    </location>
</feature>
<sequence length="256" mass="28900">MTCSSTITIGGYPLDVMRRTYTVWHHFRPEDRIIRSRKRGQRNPHLQGVPTDPLEFHQLELDFAYSVCADVLRRRLGFAGFTLATLEKEYRRYYEAVCQCSGRLFFTGDPEAAAARADAFRAATLDDWLEALKETVNTSMSRVRRNSREVAEPANILVNIITGSDEPGVSELRAHHGLLGFPCSSLDQMAVALLEVTPGNAVCEQEVSMFVRYQGDTTFDDMRLRTACREPQRQTGSCQDVSMSKGNQDNMSFDDI</sequence>
<gene>
    <name evidence="3" type="ORF">LMG28140_00779</name>
</gene>
<evidence type="ECO:0000313" key="3">
    <source>
        <dbReference type="EMBL" id="CAD6516429.1"/>
    </source>
</evidence>
<name>A0ABM8NC07_9BURK</name>
<evidence type="ECO:0000259" key="2">
    <source>
        <dbReference type="Pfam" id="PF18871"/>
    </source>
</evidence>
<dbReference type="EMBL" id="CAJHCP010000002">
    <property type="protein sequence ID" value="CAD6516429.1"/>
    <property type="molecule type" value="Genomic_DNA"/>
</dbReference>
<organism evidence="3 4">
    <name type="scientific">Paraburkholderia metrosideri</name>
    <dbReference type="NCBI Taxonomy" id="580937"/>
    <lineage>
        <taxon>Bacteria</taxon>
        <taxon>Pseudomonadati</taxon>
        <taxon>Pseudomonadota</taxon>
        <taxon>Betaproteobacteria</taxon>
        <taxon>Burkholderiales</taxon>
        <taxon>Burkholderiaceae</taxon>
        <taxon>Paraburkholderia</taxon>
    </lineage>
</organism>
<evidence type="ECO:0000256" key="1">
    <source>
        <dbReference type="SAM" id="MobiDB-lite"/>
    </source>
</evidence>
<protein>
    <recommendedName>
        <fullName evidence="2">HEPN/Toprim N-terminal domain-containing protein</fullName>
    </recommendedName>
</protein>
<reference evidence="3 4" key="1">
    <citation type="submission" date="2020-10" db="EMBL/GenBank/DDBJ databases">
        <authorList>
            <person name="Peeters C."/>
        </authorList>
    </citation>
    <scope>NUCLEOTIDE SEQUENCE [LARGE SCALE GENOMIC DNA]</scope>
    <source>
        <strain evidence="3 4">LMG 28140</strain>
    </source>
</reference>
<feature type="region of interest" description="Disordered" evidence="1">
    <location>
        <begin position="230"/>
        <end position="256"/>
    </location>
</feature>